<feature type="domain" description="Helicase C-terminal" evidence="7">
    <location>
        <begin position="203"/>
        <end position="368"/>
    </location>
</feature>
<dbReference type="PROSITE" id="PS51192">
    <property type="entry name" value="HELICASE_ATP_BIND_1"/>
    <property type="match status" value="1"/>
</dbReference>
<dbReference type="SUPFAM" id="SSF52540">
    <property type="entry name" value="P-loop containing nucleoside triphosphate hydrolases"/>
    <property type="match status" value="1"/>
</dbReference>
<dbReference type="eggNOG" id="COG1643">
    <property type="taxonomic scope" value="Bacteria"/>
</dbReference>
<dbReference type="NCBIfam" id="NF008662">
    <property type="entry name" value="PRK11664.1"/>
    <property type="match status" value="1"/>
</dbReference>
<organism evidence="8 9">
    <name type="scientific">Photobacterium leiognathi lrivu.4.1</name>
    <dbReference type="NCBI Taxonomy" id="1248232"/>
    <lineage>
        <taxon>Bacteria</taxon>
        <taxon>Pseudomonadati</taxon>
        <taxon>Pseudomonadota</taxon>
        <taxon>Gammaproteobacteria</taxon>
        <taxon>Vibrionales</taxon>
        <taxon>Vibrionaceae</taxon>
        <taxon>Photobacterium</taxon>
    </lineage>
</organism>
<sequence>MSQLPIEDVLPDLFAALNTHSQLILKAPPGAGKSTYLPLSLLQQKAFVGRIVMLEPRRLAARNIAGFLARQLGEKVGETVGLRVRGETKVSAKTKLEIVTEGVMTRMLQQDPELTGIDLLIFDEFHERSIHADTALALALEVQQALRDDLTVLVMSATLSQQELMTLLPEASYIESQGRCFPVEYRYSGTIEPRELIEKIAQAICQLLDNEKGSMLVFLPGVGEIKRLEQLLLEHLDNKTLLCPLYGQLNIEQQQKAISAPTNGQRKVVLATNIAETSLTIEGIRLVVDSGFERIAQWDPKTGISRLQQVRIAQSSAEQRAGRAGRLEAGICLRMYSEEQLQRQPATPQPEILRSDLTSLAMELVQWGCNDPAELQWLDLPPAIALQQSRELLVQLGAIDSRGQQTERGQLIQSLGAEPRHAAILAFALELYREQSDATILSTAAMLITLLEDPPRAMDNPNLAFQLHLLESQKLAKAGHYRQRAIQTQQKLHQQLDIKLKSASLTVNNQWLGALLAAGFPDRIAMTRNHDGRYQLSNGQGVMLEVDLSLASEQTLVVADVVKTRQGDSRVFSAVAVDISQLQQVHPQLFTAQDWLDWDDKKGRLSAEHRVYCGKLIISRDIAPEPDPALASEALVNAVKRKGLSVLHWTDKAHSLLTRARCAAQWLPELNLPALDDESLLIAADTWLLPYMNGIKTMKGVAKVDVLAALEAYLGWDIKQQIDLLLPTHYQVPTGSNIVIRYHEQQQPVLAVKLQEMFGEKASPCIANGKVALVLELLSPAQRPLQITQDLAAFWQGSYKEVQKEMKGRYPKHPWPDDPANHIPTRKTKKYM</sequence>
<dbReference type="PANTHER" id="PTHR43519">
    <property type="entry name" value="ATP-DEPENDENT RNA HELICASE HRPB"/>
    <property type="match status" value="1"/>
</dbReference>
<evidence type="ECO:0000259" key="7">
    <source>
        <dbReference type="PROSITE" id="PS51194"/>
    </source>
</evidence>
<dbReference type="HOGENOM" id="CLU_001832_5_6_6"/>
<dbReference type="GO" id="GO:0004386">
    <property type="term" value="F:helicase activity"/>
    <property type="evidence" value="ECO:0007669"/>
    <property type="project" value="UniProtKB-KW"/>
</dbReference>
<dbReference type="SMART" id="SM00487">
    <property type="entry name" value="DEXDc"/>
    <property type="match status" value="1"/>
</dbReference>
<dbReference type="SMART" id="SM00847">
    <property type="entry name" value="HA2"/>
    <property type="match status" value="1"/>
</dbReference>
<dbReference type="InterPro" id="IPR027417">
    <property type="entry name" value="P-loop_NTPase"/>
</dbReference>
<feature type="domain" description="Helicase ATP-binding" evidence="6">
    <location>
        <begin position="14"/>
        <end position="177"/>
    </location>
</feature>
<evidence type="ECO:0000256" key="5">
    <source>
        <dbReference type="SAM" id="MobiDB-lite"/>
    </source>
</evidence>
<dbReference type="InterPro" id="IPR007502">
    <property type="entry name" value="Helicase-assoc_dom"/>
</dbReference>
<feature type="region of interest" description="Disordered" evidence="5">
    <location>
        <begin position="808"/>
        <end position="832"/>
    </location>
</feature>
<protein>
    <submittedName>
        <fullName evidence="8">ATP-dependent helicase HrpB</fullName>
    </submittedName>
</protein>
<dbReference type="PANTHER" id="PTHR43519:SF1">
    <property type="entry name" value="ATP-DEPENDENT RNA HELICASE HRPB"/>
    <property type="match status" value="1"/>
</dbReference>
<dbReference type="Pfam" id="PF24473">
    <property type="entry name" value="CON_HrpB"/>
    <property type="match status" value="1"/>
</dbReference>
<dbReference type="Pfam" id="PF08482">
    <property type="entry name" value="HrpB_C"/>
    <property type="match status" value="1"/>
</dbReference>
<dbReference type="AlphaFoldDB" id="A0A0U1P8J4"/>
<dbReference type="CDD" id="cd17990">
    <property type="entry name" value="DEXHc_HrpB"/>
    <property type="match status" value="1"/>
</dbReference>
<dbReference type="Gene3D" id="1.20.120.1080">
    <property type="match status" value="1"/>
</dbReference>
<dbReference type="RefSeq" id="WP_023933587.1">
    <property type="nucleotide sequence ID" value="NZ_DF196819.1"/>
</dbReference>
<evidence type="ECO:0000256" key="1">
    <source>
        <dbReference type="ARBA" id="ARBA00022741"/>
    </source>
</evidence>
<gene>
    <name evidence="8" type="ORF">PLEI_2484</name>
</gene>
<dbReference type="GO" id="GO:0003676">
    <property type="term" value="F:nucleic acid binding"/>
    <property type="evidence" value="ECO:0007669"/>
    <property type="project" value="InterPro"/>
</dbReference>
<evidence type="ECO:0000256" key="4">
    <source>
        <dbReference type="ARBA" id="ARBA00022840"/>
    </source>
</evidence>
<keyword evidence="4" id="KW-0067">ATP-binding</keyword>
<dbReference type="PROSITE" id="PS51194">
    <property type="entry name" value="HELICASE_CTER"/>
    <property type="match status" value="1"/>
</dbReference>
<dbReference type="GO" id="GO:0005524">
    <property type="term" value="F:ATP binding"/>
    <property type="evidence" value="ECO:0007669"/>
    <property type="project" value="UniProtKB-KW"/>
</dbReference>
<dbReference type="Pfam" id="PF00270">
    <property type="entry name" value="DEAD"/>
    <property type="match status" value="1"/>
</dbReference>
<keyword evidence="3 8" id="KW-0347">Helicase</keyword>
<dbReference type="InterPro" id="IPR013689">
    <property type="entry name" value="RNA_helicase_ATP-dep_HrpB_C"/>
</dbReference>
<evidence type="ECO:0000256" key="2">
    <source>
        <dbReference type="ARBA" id="ARBA00022801"/>
    </source>
</evidence>
<proteinExistence type="predicted"/>
<dbReference type="InterPro" id="IPR049614">
    <property type="entry name" value="HrpB_DEXH"/>
</dbReference>
<dbReference type="InterPro" id="IPR056329">
    <property type="entry name" value="CON_HrpB"/>
</dbReference>
<dbReference type="GO" id="GO:0016787">
    <property type="term" value="F:hydrolase activity"/>
    <property type="evidence" value="ECO:0007669"/>
    <property type="project" value="UniProtKB-KW"/>
</dbReference>
<dbReference type="Proteomes" id="UP000030675">
    <property type="component" value="Unassembled WGS sequence"/>
</dbReference>
<evidence type="ECO:0000313" key="9">
    <source>
        <dbReference type="Proteomes" id="UP000030675"/>
    </source>
</evidence>
<dbReference type="InterPro" id="IPR010225">
    <property type="entry name" value="HrpB"/>
</dbReference>
<accession>A0A0U1P8J4</accession>
<keyword evidence="2" id="KW-0378">Hydrolase</keyword>
<dbReference type="EMBL" id="DF196819">
    <property type="protein sequence ID" value="GAD30828.1"/>
    <property type="molecule type" value="Genomic_DNA"/>
</dbReference>
<dbReference type="InterPro" id="IPR011545">
    <property type="entry name" value="DEAD/DEAH_box_helicase_dom"/>
</dbReference>
<feature type="compositionally biased region" description="Basic and acidic residues" evidence="5">
    <location>
        <begin position="808"/>
        <end position="820"/>
    </location>
</feature>
<dbReference type="FunFam" id="3.40.50.300:FF:002125">
    <property type="entry name" value="ATP-dependent helicase HrpB"/>
    <property type="match status" value="1"/>
</dbReference>
<dbReference type="InterPro" id="IPR001650">
    <property type="entry name" value="Helicase_C-like"/>
</dbReference>
<dbReference type="PIRSF" id="PIRSF005496">
    <property type="entry name" value="ATP_hel_hrpB"/>
    <property type="match status" value="1"/>
</dbReference>
<evidence type="ECO:0000256" key="3">
    <source>
        <dbReference type="ARBA" id="ARBA00022806"/>
    </source>
</evidence>
<dbReference type="Pfam" id="PF00271">
    <property type="entry name" value="Helicase_C"/>
    <property type="match status" value="1"/>
</dbReference>
<dbReference type="Gene3D" id="3.40.50.300">
    <property type="entry name" value="P-loop containing nucleotide triphosphate hydrolases"/>
    <property type="match status" value="2"/>
</dbReference>
<dbReference type="NCBIfam" id="TIGR01970">
    <property type="entry name" value="DEAH_box_HrpB"/>
    <property type="match status" value="1"/>
</dbReference>
<reference evidence="9" key="1">
    <citation type="submission" date="2012-12" db="EMBL/GenBank/DDBJ databases">
        <title>Genome Sequence of Photobacterium leiognathi lrivu.4.1.</title>
        <authorList>
            <person name="Urbanczyk H."/>
            <person name="Ogura Y."/>
            <person name="Hayashi T."/>
            <person name="Dunlap P.V."/>
        </authorList>
    </citation>
    <scope>NUCLEOTIDE SEQUENCE [LARGE SCALE GENOMIC DNA]</scope>
    <source>
        <strain evidence="9">lrivu.4.1</strain>
    </source>
</reference>
<evidence type="ECO:0000259" key="6">
    <source>
        <dbReference type="PROSITE" id="PS51192"/>
    </source>
</evidence>
<dbReference type="SMART" id="SM00490">
    <property type="entry name" value="HELICc"/>
    <property type="match status" value="1"/>
</dbReference>
<name>A0A0U1P8J4_PHOLE</name>
<evidence type="ECO:0000313" key="8">
    <source>
        <dbReference type="EMBL" id="GAD30828.1"/>
    </source>
</evidence>
<dbReference type="CDD" id="cd18791">
    <property type="entry name" value="SF2_C_RHA"/>
    <property type="match status" value="1"/>
</dbReference>
<keyword evidence="1" id="KW-0547">Nucleotide-binding</keyword>
<dbReference type="InterPro" id="IPR014001">
    <property type="entry name" value="Helicase_ATP-bd"/>
</dbReference>